<accession>A0ABQ2E6H8</accession>
<name>A0ABQ2E6H8_9GAMM</name>
<reference evidence="2" key="1">
    <citation type="journal article" date="2019" name="Int. J. Syst. Evol. Microbiol.">
        <title>The Global Catalogue of Microorganisms (GCM) 10K type strain sequencing project: providing services to taxonomists for standard genome sequencing and annotation.</title>
        <authorList>
            <consortium name="The Broad Institute Genomics Platform"/>
            <consortium name="The Broad Institute Genome Sequencing Center for Infectious Disease"/>
            <person name="Wu L."/>
            <person name="Ma J."/>
        </authorList>
    </citation>
    <scope>NUCLEOTIDE SEQUENCE [LARGE SCALE GENOMIC DNA]</scope>
    <source>
        <strain evidence="2">CGMCC 1.8985</strain>
    </source>
</reference>
<evidence type="ECO:0000313" key="1">
    <source>
        <dbReference type="EMBL" id="GGJ96336.1"/>
    </source>
</evidence>
<proteinExistence type="predicted"/>
<sequence length="122" mass="13413">MRLRVCCKHGGWRALRMRGQGQCRRLPWRTGRPARQLLWQADRVEDLPRHVPDKAWRPAVGARRCTMGVVRAVKARRAAMRVAGALDAGRAHVGKIRAIDAGGTRNVGEVRAIDAGGTCNVG</sequence>
<keyword evidence="2" id="KW-1185">Reference proteome</keyword>
<comment type="caution">
    <text evidence="1">The sequence shown here is derived from an EMBL/GenBank/DDBJ whole genome shotgun (WGS) entry which is preliminary data.</text>
</comment>
<gene>
    <name evidence="1" type="ORF">GCM10011394_01420</name>
</gene>
<dbReference type="Proteomes" id="UP000599009">
    <property type="component" value="Unassembled WGS sequence"/>
</dbReference>
<organism evidence="1 2">
    <name type="scientific">Luteimonas terricola</name>
    <dbReference type="NCBI Taxonomy" id="645597"/>
    <lineage>
        <taxon>Bacteria</taxon>
        <taxon>Pseudomonadati</taxon>
        <taxon>Pseudomonadota</taxon>
        <taxon>Gammaproteobacteria</taxon>
        <taxon>Lysobacterales</taxon>
        <taxon>Lysobacteraceae</taxon>
        <taxon>Luteimonas</taxon>
    </lineage>
</organism>
<protein>
    <submittedName>
        <fullName evidence="1">Uncharacterized protein</fullName>
    </submittedName>
</protein>
<evidence type="ECO:0000313" key="2">
    <source>
        <dbReference type="Proteomes" id="UP000599009"/>
    </source>
</evidence>
<dbReference type="EMBL" id="BMME01000001">
    <property type="protein sequence ID" value="GGJ96336.1"/>
    <property type="molecule type" value="Genomic_DNA"/>
</dbReference>